<dbReference type="InterPro" id="IPR013383">
    <property type="entry name" value="CRISPR-assoc_prot_DxTHG_CS"/>
</dbReference>
<reference evidence="2 4" key="1">
    <citation type="submission" date="2018-06" db="EMBL/GenBank/DDBJ databases">
        <authorList>
            <consortium name="Pathogen Informatics"/>
            <person name="Doyle S."/>
        </authorList>
    </citation>
    <scope>NUCLEOTIDE SEQUENCE [LARGE SCALE GENOMIC DNA]</scope>
    <source>
        <strain evidence="2 4">NCTC10717</strain>
    </source>
</reference>
<gene>
    <name evidence="2" type="ORF">NCTC10717_00087</name>
    <name evidence="3" type="ORF">NCTC10717_02426</name>
</gene>
<name>A0A380MJ74_9GAMM</name>
<dbReference type="Pfam" id="PF22230">
    <property type="entry name" value="Csx1_CARF"/>
    <property type="match status" value="1"/>
</dbReference>
<dbReference type="Gene3D" id="3.40.50.10640">
    <property type="entry name" value="SSO1389-like"/>
    <property type="match status" value="1"/>
</dbReference>
<dbReference type="InterPro" id="IPR011742">
    <property type="entry name" value="CRISPR-assoc_prot_TM1812"/>
</dbReference>
<dbReference type="InterPro" id="IPR053857">
    <property type="entry name" value="Csx1_CARF"/>
</dbReference>
<feature type="domain" description="CRISPR system endoribonuclease Csx1 CARF" evidence="1">
    <location>
        <begin position="13"/>
        <end position="162"/>
    </location>
</feature>
<evidence type="ECO:0000313" key="4">
    <source>
        <dbReference type="Proteomes" id="UP000254575"/>
    </source>
</evidence>
<dbReference type="SUPFAM" id="SSF160980">
    <property type="entry name" value="SSO1389-like"/>
    <property type="match status" value="1"/>
</dbReference>
<dbReference type="RefSeq" id="WP_115217425.1">
    <property type="nucleotide sequence ID" value="NZ_UHIA01000003.1"/>
</dbReference>
<keyword evidence="4" id="KW-1185">Reference proteome</keyword>
<dbReference type="EMBL" id="UHIA01000004">
    <property type="protein sequence ID" value="SUO98670.1"/>
    <property type="molecule type" value="Genomic_DNA"/>
</dbReference>
<dbReference type="NCBIfam" id="TIGR02221">
    <property type="entry name" value="cas_TM1812"/>
    <property type="match status" value="1"/>
</dbReference>
<protein>
    <submittedName>
        <fullName evidence="2">CRISPR-associated protein, TM1812 family</fullName>
    </submittedName>
</protein>
<dbReference type="Proteomes" id="UP000254575">
    <property type="component" value="Unassembled WGS sequence"/>
</dbReference>
<dbReference type="AlphaFoldDB" id="A0A380MJ74"/>
<dbReference type="OrthoDB" id="5793884at2"/>
<evidence type="ECO:0000313" key="3">
    <source>
        <dbReference type="EMBL" id="SUO98670.1"/>
    </source>
</evidence>
<accession>A0A380MJ74</accession>
<dbReference type="NCBIfam" id="TIGR02549">
    <property type="entry name" value="CRISPR_DxTHG"/>
    <property type="match status" value="1"/>
</dbReference>
<evidence type="ECO:0000259" key="1">
    <source>
        <dbReference type="Pfam" id="PF22230"/>
    </source>
</evidence>
<dbReference type="EMBL" id="UHIA01000003">
    <property type="protein sequence ID" value="SUO91288.1"/>
    <property type="molecule type" value="Genomic_DNA"/>
</dbReference>
<sequence length="388" mass="45001">MSTLISFLGKQMNGYRETEYELNNQFFTTKFMGADLTQIIKPKKLLLIGTAGSMWDVLFDHYGTTDERLLELIEKSSQNEVDENFLQAFTPELEQKLGCEVRCIVIGYARDSVEQIAILQRISRELCENECISLDVTHGFRHLPMLALVAARFLKSIKNIRTEHIYYGAFEMRNENNRTPVVDLSGMLTMLDWVDALSAYKQSDNYAAFIPLLDSHNGQLLKEAAFFENINQMQFSRSSLKEFNKNLQSNQINNLFLPLVKNDWVQRLQWVKEKGHYERQLYLAKRHLENGNYLQASILSNEAWISKKIKFNNQDQNVHGLRDKAKDELKKTLNSTGKKLFNEISAIRNAMAHGTKPDNADILPILNNQEKLHQKLKDIIQYIETWEI</sequence>
<proteinExistence type="predicted"/>
<organism evidence="2 4">
    <name type="scientific">Suttonella indologenes</name>
    <dbReference type="NCBI Taxonomy" id="13276"/>
    <lineage>
        <taxon>Bacteria</taxon>
        <taxon>Pseudomonadati</taxon>
        <taxon>Pseudomonadota</taxon>
        <taxon>Gammaproteobacteria</taxon>
        <taxon>Cardiobacteriales</taxon>
        <taxon>Cardiobacteriaceae</taxon>
        <taxon>Suttonella</taxon>
    </lineage>
</organism>
<evidence type="ECO:0000313" key="2">
    <source>
        <dbReference type="EMBL" id="SUO91288.1"/>
    </source>
</evidence>